<sequence>MEISDNKILYTNYLKTKKSNSNIPLEVFKIDTSKIVENKNETETSQIIENTNKTVNNYQPIEVTNYIYENRKRGTEKNALVSYWFRNNAPVDWEISKHLEVGSRGYEWCYQMENATFENVYEDAKEFEEFVAKWIEKGYSEAEALERASFYAVAGVLDYGKQKAYPIPNLDYDDKKEHGFHLIDNPPLKKAFLETLDSLDLNSVSLLVFDMFPSGQNEVSSSFQELLNQYGVKLEDLKKQNSSEEESKFTFTGNININEQMSLDYQNFIIDTLIGFFKDKINSLDKYIADNPQKPKDQLDTLKSAYDILIENFKKNTKEYNETKNILNQYLK</sequence>
<protein>
    <submittedName>
        <fullName evidence="1">Uncharacterized protein</fullName>
    </submittedName>
</protein>
<dbReference type="EMBL" id="JAIS01000091">
    <property type="protein sequence ID" value="KLD99998.1"/>
    <property type="molecule type" value="Genomic_DNA"/>
</dbReference>
<proteinExistence type="predicted"/>
<accession>A0A837J3Q9</accession>
<evidence type="ECO:0000313" key="2">
    <source>
        <dbReference type="Proteomes" id="UP000035526"/>
    </source>
</evidence>
<dbReference type="AlphaFoldDB" id="A0A837J3Q9"/>
<organism evidence="1 2">
    <name type="scientific">Aliarcobacter butzleri L351</name>
    <dbReference type="NCBI Taxonomy" id="1447259"/>
    <lineage>
        <taxon>Bacteria</taxon>
        <taxon>Pseudomonadati</taxon>
        <taxon>Campylobacterota</taxon>
        <taxon>Epsilonproteobacteria</taxon>
        <taxon>Campylobacterales</taxon>
        <taxon>Arcobacteraceae</taxon>
        <taxon>Aliarcobacter</taxon>
    </lineage>
</organism>
<reference evidence="1 2" key="1">
    <citation type="submission" date="2014-01" db="EMBL/GenBank/DDBJ databases">
        <title>Development of a Comparative Genomic Fingerprinting Assay for High Resolution Genotyping of Arcobacter butzleri.</title>
        <authorList>
            <person name="Webb A.L."/>
            <person name="Inglis G.D."/>
            <person name="Kruczkiewicz P."/>
            <person name="Selinger L.B."/>
            <person name="Taboada E.N."/>
        </authorList>
    </citation>
    <scope>NUCLEOTIDE SEQUENCE [LARGE SCALE GENOMIC DNA]</scope>
    <source>
        <strain evidence="1 2">L351</strain>
    </source>
</reference>
<evidence type="ECO:0000313" key="1">
    <source>
        <dbReference type="EMBL" id="KLD99998.1"/>
    </source>
</evidence>
<name>A0A837J3Q9_9BACT</name>
<gene>
    <name evidence="1" type="ORF">AF76_09180</name>
</gene>
<dbReference type="Proteomes" id="UP000035526">
    <property type="component" value="Unassembled WGS sequence"/>
</dbReference>
<dbReference type="RefSeq" id="WP_046992102.1">
    <property type="nucleotide sequence ID" value="NZ_JAIS01000091.1"/>
</dbReference>
<comment type="caution">
    <text evidence="1">The sequence shown here is derived from an EMBL/GenBank/DDBJ whole genome shotgun (WGS) entry which is preliminary data.</text>
</comment>